<organism evidence="1">
    <name type="scientific">marine sediment metagenome</name>
    <dbReference type="NCBI Taxonomy" id="412755"/>
    <lineage>
        <taxon>unclassified sequences</taxon>
        <taxon>metagenomes</taxon>
        <taxon>ecological metagenomes</taxon>
    </lineage>
</organism>
<evidence type="ECO:0000313" key="1">
    <source>
        <dbReference type="EMBL" id="GAF90826.1"/>
    </source>
</evidence>
<reference evidence="1" key="1">
    <citation type="journal article" date="2014" name="Front. Microbiol.">
        <title>High frequency of phylogenetically diverse reductive dehalogenase-homologous genes in deep subseafloor sedimentary metagenomes.</title>
        <authorList>
            <person name="Kawai M."/>
            <person name="Futagami T."/>
            <person name="Toyoda A."/>
            <person name="Takaki Y."/>
            <person name="Nishi S."/>
            <person name="Hori S."/>
            <person name="Arai W."/>
            <person name="Tsubouchi T."/>
            <person name="Morono Y."/>
            <person name="Uchiyama I."/>
            <person name="Ito T."/>
            <person name="Fujiyama A."/>
            <person name="Inagaki F."/>
            <person name="Takami H."/>
        </authorList>
    </citation>
    <scope>NUCLEOTIDE SEQUENCE</scope>
    <source>
        <strain evidence="1">Expedition CK06-06</strain>
    </source>
</reference>
<dbReference type="EMBL" id="BARS01010195">
    <property type="protein sequence ID" value="GAF90826.1"/>
    <property type="molecule type" value="Genomic_DNA"/>
</dbReference>
<name>X0TUF2_9ZZZZ</name>
<comment type="caution">
    <text evidence="1">The sequence shown here is derived from an EMBL/GenBank/DDBJ whole genome shotgun (WGS) entry which is preliminary data.</text>
</comment>
<dbReference type="AlphaFoldDB" id="X0TUF2"/>
<accession>X0TUF2</accession>
<gene>
    <name evidence="1" type="ORF">S01H1_18963</name>
</gene>
<proteinExistence type="predicted"/>
<sequence length="115" mass="13476">NIKFNVNIPEEILSYKIVPGTLQVIMENSVLYNIVSDIQPLEIDCVLKKDNYLVIKNKLNKRLYREPIKYNRIENIKKAYAYYTDRPLEEKIVTGNFFITVPLLELDEAAKEHST</sequence>
<protein>
    <submittedName>
        <fullName evidence="1">Uncharacterized protein</fullName>
    </submittedName>
</protein>
<feature type="non-terminal residue" evidence="1">
    <location>
        <position position="1"/>
    </location>
</feature>